<dbReference type="RefSeq" id="WP_154475541.1">
    <property type="nucleotide sequence ID" value="NZ_VULY01000018.1"/>
</dbReference>
<evidence type="ECO:0000313" key="1">
    <source>
        <dbReference type="EMBL" id="MSR92937.1"/>
    </source>
</evidence>
<dbReference type="AlphaFoldDB" id="A0A6N7UYJ2"/>
<protein>
    <submittedName>
        <fullName evidence="1">Vitamin B12 dependent methionine synthase activation subunit</fullName>
    </submittedName>
</protein>
<dbReference type="EMBL" id="VULY01000018">
    <property type="protein sequence ID" value="MSR92937.1"/>
    <property type="molecule type" value="Genomic_DNA"/>
</dbReference>
<name>A0A6N7UYJ2_9FIRM</name>
<reference evidence="1 2" key="1">
    <citation type="submission" date="2019-08" db="EMBL/GenBank/DDBJ databases">
        <title>In-depth cultivation of the pig gut microbiome towards novel bacterial diversity and tailored functional studies.</title>
        <authorList>
            <person name="Wylensek D."/>
            <person name="Hitch T.C.A."/>
            <person name="Clavel T."/>
        </authorList>
    </citation>
    <scope>NUCLEOTIDE SEQUENCE [LARGE SCALE GENOMIC DNA]</scope>
    <source>
        <strain evidence="1 2">68-1-5</strain>
    </source>
</reference>
<evidence type="ECO:0000313" key="2">
    <source>
        <dbReference type="Proteomes" id="UP000434409"/>
    </source>
</evidence>
<dbReference type="InterPro" id="IPR037010">
    <property type="entry name" value="VitB12-dep_Met_synth_activ_sf"/>
</dbReference>
<sequence>MDRKTKEAIRYLGYGKNAVDADTKRLISDSFRELDQVAEQRMVYRIFELQETDGQITIGSLLIESKALKKNMKGCEKALMLGATLGAEVDRLLRKYELTDMAKAVVLQACAAAILEEYLDTRQEELKEDLGREGWYLRPRFSPGYGDFDIRHQKLVLRMLESEKKIGLMATDSCMLIPTKSVTAVIGLSKTPISCHRQGCEACDKTDCTYRRATS</sequence>
<proteinExistence type="predicted"/>
<keyword evidence="2" id="KW-1185">Reference proteome</keyword>
<dbReference type="Proteomes" id="UP000434409">
    <property type="component" value="Unassembled WGS sequence"/>
</dbReference>
<accession>A0A6N7UYJ2</accession>
<dbReference type="Gene3D" id="3.40.109.40">
    <property type="match status" value="1"/>
</dbReference>
<organism evidence="1 2">
    <name type="scientific">Suipraeoptans intestinalis</name>
    <dbReference type="NCBI Taxonomy" id="2606628"/>
    <lineage>
        <taxon>Bacteria</taxon>
        <taxon>Bacillati</taxon>
        <taxon>Bacillota</taxon>
        <taxon>Clostridia</taxon>
        <taxon>Lachnospirales</taxon>
        <taxon>Lachnospiraceae</taxon>
        <taxon>Suipraeoptans</taxon>
    </lineage>
</organism>
<dbReference type="GO" id="GO:0008705">
    <property type="term" value="F:methionine synthase activity"/>
    <property type="evidence" value="ECO:0007669"/>
    <property type="project" value="InterPro"/>
</dbReference>
<dbReference type="SUPFAM" id="SSF56507">
    <property type="entry name" value="Methionine synthase activation domain-like"/>
    <property type="match status" value="1"/>
</dbReference>
<dbReference type="InterPro" id="IPR017342">
    <property type="entry name" value="S-AdoMet-dep_Met_synth_prd"/>
</dbReference>
<gene>
    <name evidence="1" type="ORF">FYJ34_01260</name>
</gene>
<dbReference type="PIRSF" id="PIRSF037984">
    <property type="entry name" value="Met_synth_TM0269_prd"/>
    <property type="match status" value="1"/>
</dbReference>
<comment type="caution">
    <text evidence="1">The sequence shown here is derived from an EMBL/GenBank/DDBJ whole genome shotgun (WGS) entry which is preliminary data.</text>
</comment>